<keyword evidence="3" id="KW-0238">DNA-binding</keyword>
<dbReference type="InterPro" id="IPR001471">
    <property type="entry name" value="AP2/ERF_dom"/>
</dbReference>
<evidence type="ECO:0000256" key="6">
    <source>
        <dbReference type="SAM" id="MobiDB-lite"/>
    </source>
</evidence>
<dbReference type="Proteomes" id="UP001367508">
    <property type="component" value="Unassembled WGS sequence"/>
</dbReference>
<dbReference type="GO" id="GO:0003700">
    <property type="term" value="F:DNA-binding transcription factor activity"/>
    <property type="evidence" value="ECO:0007669"/>
    <property type="project" value="InterPro"/>
</dbReference>
<proteinExistence type="predicted"/>
<feature type="compositionally biased region" description="Polar residues" evidence="6">
    <location>
        <begin position="304"/>
        <end position="325"/>
    </location>
</feature>
<dbReference type="SUPFAM" id="SSF54171">
    <property type="entry name" value="DNA-binding domain"/>
    <property type="match status" value="1"/>
</dbReference>
<dbReference type="GO" id="GO:0003677">
    <property type="term" value="F:DNA binding"/>
    <property type="evidence" value="ECO:0007669"/>
    <property type="project" value="UniProtKB-KW"/>
</dbReference>
<keyword evidence="7" id="KW-0812">Transmembrane</keyword>
<keyword evidence="7" id="KW-0472">Membrane</keyword>
<dbReference type="InterPro" id="IPR036955">
    <property type="entry name" value="AP2/ERF_dom_sf"/>
</dbReference>
<feature type="transmembrane region" description="Helical" evidence="7">
    <location>
        <begin position="35"/>
        <end position="63"/>
    </location>
</feature>
<comment type="caution">
    <text evidence="9">The sequence shown here is derived from an EMBL/GenBank/DDBJ whole genome shotgun (WGS) entry which is preliminary data.</text>
</comment>
<dbReference type="GO" id="GO:0005634">
    <property type="term" value="C:nucleus"/>
    <property type="evidence" value="ECO:0007669"/>
    <property type="project" value="UniProtKB-SubCell"/>
</dbReference>
<evidence type="ECO:0000256" key="2">
    <source>
        <dbReference type="ARBA" id="ARBA00023015"/>
    </source>
</evidence>
<dbReference type="Gene3D" id="3.30.730.10">
    <property type="entry name" value="AP2/ERF domain"/>
    <property type="match status" value="1"/>
</dbReference>
<protein>
    <recommendedName>
        <fullName evidence="8">AP2/ERF domain-containing protein</fullName>
    </recommendedName>
</protein>
<keyword evidence="2" id="KW-0805">Transcription regulation</keyword>
<dbReference type="InterPro" id="IPR016177">
    <property type="entry name" value="DNA-bd_dom_sf"/>
</dbReference>
<evidence type="ECO:0000256" key="4">
    <source>
        <dbReference type="ARBA" id="ARBA00023163"/>
    </source>
</evidence>
<evidence type="ECO:0000259" key="8">
    <source>
        <dbReference type="SMART" id="SM00380"/>
    </source>
</evidence>
<keyword evidence="4" id="KW-0804">Transcription</keyword>
<gene>
    <name evidence="9" type="ORF">VNO77_42411</name>
</gene>
<feature type="region of interest" description="Disordered" evidence="6">
    <location>
        <begin position="276"/>
        <end position="325"/>
    </location>
</feature>
<dbReference type="AlphaFoldDB" id="A0AAN9JS82"/>
<keyword evidence="5" id="KW-0539">Nucleus</keyword>
<evidence type="ECO:0000256" key="1">
    <source>
        <dbReference type="ARBA" id="ARBA00004123"/>
    </source>
</evidence>
<feature type="compositionally biased region" description="Low complexity" evidence="6">
    <location>
        <begin position="156"/>
        <end position="174"/>
    </location>
</feature>
<evidence type="ECO:0000256" key="5">
    <source>
        <dbReference type="ARBA" id="ARBA00023242"/>
    </source>
</evidence>
<feature type="domain" description="AP2/ERF" evidence="8">
    <location>
        <begin position="199"/>
        <end position="254"/>
    </location>
</feature>
<dbReference type="SMART" id="SM00380">
    <property type="entry name" value="AP2"/>
    <property type="match status" value="1"/>
</dbReference>
<sequence length="325" mass="37056">MASSYYHWSCVDGSLWVVFDGFGRLKTWSFSLFVLWVYLEFCPLSCVNVCVLVCDVCCQLCLISWSKKFQLICFFAMKIFYLCCRFELTMVSLRRRRLLGLCSGNNSFVTPLPLHCENLTCDANPNQQAKPKSEQSVVSDIASILDSNTIAKDESGSSNVSGSSSSKEQPSQQSIGPPVKRRKRHSRKHVNNQEPCFMRGVYFKNMKWQAAIKVDKKQIHLGTVESQEEAAHLYDRAAFMCGREPNFELPEEEKRELCKFKWEEFLAMTRQAIACKKHKRRQSPGAQNRNEEASLHKGDCDSKQGVSDFSASENAEQETAFSRNT</sequence>
<evidence type="ECO:0000256" key="3">
    <source>
        <dbReference type="ARBA" id="ARBA00023125"/>
    </source>
</evidence>
<evidence type="ECO:0000256" key="7">
    <source>
        <dbReference type="SAM" id="Phobius"/>
    </source>
</evidence>
<feature type="compositionally biased region" description="Basic and acidic residues" evidence="6">
    <location>
        <begin position="289"/>
        <end position="302"/>
    </location>
</feature>
<evidence type="ECO:0000313" key="10">
    <source>
        <dbReference type="Proteomes" id="UP001367508"/>
    </source>
</evidence>
<evidence type="ECO:0000313" key="9">
    <source>
        <dbReference type="EMBL" id="KAK7304530.1"/>
    </source>
</evidence>
<comment type="subcellular location">
    <subcellularLocation>
        <location evidence="1">Nucleus</location>
    </subcellularLocation>
</comment>
<name>A0AAN9JS82_CANGL</name>
<keyword evidence="10" id="KW-1185">Reference proteome</keyword>
<feature type="region of interest" description="Disordered" evidence="6">
    <location>
        <begin position="151"/>
        <end position="191"/>
    </location>
</feature>
<accession>A0AAN9JS82</accession>
<dbReference type="EMBL" id="JAYMYQ010000011">
    <property type="protein sequence ID" value="KAK7304530.1"/>
    <property type="molecule type" value="Genomic_DNA"/>
</dbReference>
<reference evidence="9 10" key="1">
    <citation type="submission" date="2024-01" db="EMBL/GenBank/DDBJ databases">
        <title>The genomes of 5 underutilized Papilionoideae crops provide insights into root nodulation and disease resistanc.</title>
        <authorList>
            <person name="Jiang F."/>
        </authorList>
    </citation>
    <scope>NUCLEOTIDE SEQUENCE [LARGE SCALE GENOMIC DNA]</scope>
    <source>
        <strain evidence="9">LVBAO_FW01</strain>
        <tissue evidence="9">Leaves</tissue>
    </source>
</reference>
<keyword evidence="7" id="KW-1133">Transmembrane helix</keyword>
<feature type="transmembrane region" description="Helical" evidence="7">
    <location>
        <begin position="69"/>
        <end position="88"/>
    </location>
</feature>
<feature type="compositionally biased region" description="Basic residues" evidence="6">
    <location>
        <begin position="179"/>
        <end position="190"/>
    </location>
</feature>
<organism evidence="9 10">
    <name type="scientific">Canavalia gladiata</name>
    <name type="common">Sword bean</name>
    <name type="synonym">Dolichos gladiatus</name>
    <dbReference type="NCBI Taxonomy" id="3824"/>
    <lineage>
        <taxon>Eukaryota</taxon>
        <taxon>Viridiplantae</taxon>
        <taxon>Streptophyta</taxon>
        <taxon>Embryophyta</taxon>
        <taxon>Tracheophyta</taxon>
        <taxon>Spermatophyta</taxon>
        <taxon>Magnoliopsida</taxon>
        <taxon>eudicotyledons</taxon>
        <taxon>Gunneridae</taxon>
        <taxon>Pentapetalae</taxon>
        <taxon>rosids</taxon>
        <taxon>fabids</taxon>
        <taxon>Fabales</taxon>
        <taxon>Fabaceae</taxon>
        <taxon>Papilionoideae</taxon>
        <taxon>50 kb inversion clade</taxon>
        <taxon>NPAAA clade</taxon>
        <taxon>indigoferoid/millettioid clade</taxon>
        <taxon>Phaseoleae</taxon>
        <taxon>Canavalia</taxon>
    </lineage>
</organism>